<dbReference type="Pfam" id="PF12796">
    <property type="entry name" value="Ank_2"/>
    <property type="match status" value="1"/>
</dbReference>
<dbReference type="EMBL" id="AFQF01002743">
    <property type="protein sequence ID" value="EGU78772.1"/>
    <property type="molecule type" value="Genomic_DNA"/>
</dbReference>
<comment type="caution">
    <text evidence="9">The sequence shown here is derived from an EMBL/GenBank/DDBJ whole genome shotgun (WGS) entry which is preliminary data.</text>
</comment>
<protein>
    <recommendedName>
        <fullName evidence="1">phospholipase A2</fullName>
        <ecNumber evidence="1">3.1.1.4</ecNumber>
    </recommendedName>
</protein>
<dbReference type="PROSITE" id="PS51635">
    <property type="entry name" value="PNPLA"/>
    <property type="match status" value="1"/>
</dbReference>
<dbReference type="SUPFAM" id="SSF52151">
    <property type="entry name" value="FabD/lysophospholipase-like"/>
    <property type="match status" value="1"/>
</dbReference>
<keyword evidence="4" id="KW-0443">Lipid metabolism</keyword>
<reference evidence="9" key="1">
    <citation type="journal article" date="2012" name="Mol. Plant Microbe Interact.">
        <title>A highly conserved effector in Fusarium oxysporum is required for full virulence on Arabidopsis.</title>
        <authorList>
            <person name="Thatcher L.F."/>
            <person name="Gardiner D.M."/>
            <person name="Kazan K."/>
            <person name="Manners J."/>
        </authorList>
    </citation>
    <scope>NUCLEOTIDE SEQUENCE [LARGE SCALE GENOMIC DNA]</scope>
    <source>
        <strain evidence="9">Fo5176</strain>
    </source>
</reference>
<keyword evidence="2" id="KW-0378">Hydrolase</keyword>
<dbReference type="AlphaFoldDB" id="F9FWD2"/>
<evidence type="ECO:0000256" key="5">
    <source>
        <dbReference type="ARBA" id="ARBA00023422"/>
    </source>
</evidence>
<keyword evidence="3" id="KW-0442">Lipid degradation</keyword>
<evidence type="ECO:0000256" key="2">
    <source>
        <dbReference type="ARBA" id="ARBA00022801"/>
    </source>
</evidence>
<sequence>MSGGSKQPLRVLSLDGGGIRGLSSLMILAKVMEKIPTRQRGEEAKPCDHFRCITGAGMGGVLALLLGCLKLTVSQCMTEYWKLSSLILQKEGCGAAPPLFDIRKLEMVMKQIVRKYHPGGLPLKDPKRATKVFVYGVRKGEGVICIKTYQYSNEVSRTTTIPQAAAAICAARGLFEEVSIQAGDESNISFLDNGYPLGLIDPTELALREVETLFPNEPINTIISIGAGGIEVDDIHDLLLLAYPAPFLCLLSIFLRLLSVFLRLLSILQRRRVPESEMSRVNEGLRDPKKMCDIIRNQRKETVRRIPLGPYRRLEIEAVKDVGPNDFLSVKEVSEKTEEYLRSIQRHMTPSLLWGGRSTVLHWTAWIGDEATLDLLSPTTHDLANKDEEQRTPISYAAENGHETVVKLLLEKGADTESKDNSGQTPLSWAVKKGHEKVIILLLEKGADTESKDNSGQTPLP</sequence>
<dbReference type="GO" id="GO:0047499">
    <property type="term" value="F:calcium-independent phospholipase A2 activity"/>
    <property type="evidence" value="ECO:0007669"/>
    <property type="project" value="TreeGrafter"/>
</dbReference>
<dbReference type="PROSITE" id="PS50088">
    <property type="entry name" value="ANK_REPEAT"/>
    <property type="match status" value="2"/>
</dbReference>
<name>F9FWD2_FUSOF</name>
<feature type="repeat" description="ANK" evidence="6">
    <location>
        <begin position="422"/>
        <end position="454"/>
    </location>
</feature>
<dbReference type="Gene3D" id="1.25.40.20">
    <property type="entry name" value="Ankyrin repeat-containing domain"/>
    <property type="match status" value="2"/>
</dbReference>
<dbReference type="GO" id="GO:0016042">
    <property type="term" value="P:lipid catabolic process"/>
    <property type="evidence" value="ECO:0007669"/>
    <property type="project" value="UniProtKB-KW"/>
</dbReference>
<evidence type="ECO:0000256" key="4">
    <source>
        <dbReference type="ARBA" id="ARBA00023098"/>
    </source>
</evidence>
<evidence type="ECO:0000256" key="6">
    <source>
        <dbReference type="PROSITE-ProRule" id="PRU00023"/>
    </source>
</evidence>
<feature type="short sequence motif" description="GXGXXG" evidence="7">
    <location>
        <begin position="16"/>
        <end position="21"/>
    </location>
</feature>
<dbReference type="STRING" id="660025.F9FWD2"/>
<proteinExistence type="predicted"/>
<evidence type="ECO:0000256" key="1">
    <source>
        <dbReference type="ARBA" id="ARBA00013278"/>
    </source>
</evidence>
<dbReference type="GO" id="GO:0019369">
    <property type="term" value="P:arachidonate metabolic process"/>
    <property type="evidence" value="ECO:0007669"/>
    <property type="project" value="TreeGrafter"/>
</dbReference>
<gene>
    <name evidence="9" type="ORF">FOXB_10714</name>
</gene>
<feature type="repeat" description="ANK" evidence="6">
    <location>
        <begin position="389"/>
        <end position="421"/>
    </location>
</feature>
<keyword evidence="6" id="KW-0040">ANK repeat</keyword>
<dbReference type="PROSITE" id="PS50297">
    <property type="entry name" value="ANK_REP_REGION"/>
    <property type="match status" value="2"/>
</dbReference>
<comment type="caution">
    <text evidence="7">Lacks conserved residue(s) required for the propagation of feature annotation.</text>
</comment>
<evidence type="ECO:0000259" key="8">
    <source>
        <dbReference type="PROSITE" id="PS51635"/>
    </source>
</evidence>
<dbReference type="SMART" id="SM00248">
    <property type="entry name" value="ANK"/>
    <property type="match status" value="3"/>
</dbReference>
<dbReference type="PANTHER" id="PTHR24185">
    <property type="entry name" value="CALCIUM-INDEPENDENT PHOSPHOLIPASE A2-GAMMA"/>
    <property type="match status" value="1"/>
</dbReference>
<evidence type="ECO:0000256" key="3">
    <source>
        <dbReference type="ARBA" id="ARBA00022963"/>
    </source>
</evidence>
<evidence type="ECO:0000313" key="9">
    <source>
        <dbReference type="EMBL" id="EGU78772.1"/>
    </source>
</evidence>
<dbReference type="InterPro" id="IPR002110">
    <property type="entry name" value="Ankyrin_rpt"/>
</dbReference>
<accession>F9FWD2</accession>
<comment type="catalytic activity">
    <reaction evidence="5">
        <text>a 1,2-diacyl-sn-glycero-3-phosphocholine + H2O = a 1-acyl-sn-glycero-3-phosphocholine + a fatty acid + H(+)</text>
        <dbReference type="Rhea" id="RHEA:15801"/>
        <dbReference type="ChEBI" id="CHEBI:15377"/>
        <dbReference type="ChEBI" id="CHEBI:15378"/>
        <dbReference type="ChEBI" id="CHEBI:28868"/>
        <dbReference type="ChEBI" id="CHEBI:57643"/>
        <dbReference type="ChEBI" id="CHEBI:58168"/>
        <dbReference type="EC" id="3.1.1.4"/>
    </reaction>
    <physiologicalReaction direction="left-to-right" evidence="5">
        <dbReference type="Rhea" id="RHEA:15802"/>
    </physiologicalReaction>
</comment>
<feature type="domain" description="PNPLA" evidence="8">
    <location>
        <begin position="12"/>
        <end position="207"/>
    </location>
</feature>
<dbReference type="GO" id="GO:0016020">
    <property type="term" value="C:membrane"/>
    <property type="evidence" value="ECO:0007669"/>
    <property type="project" value="TreeGrafter"/>
</dbReference>
<dbReference type="InterPro" id="IPR016035">
    <property type="entry name" value="Acyl_Trfase/lysoPLipase"/>
</dbReference>
<dbReference type="PANTHER" id="PTHR24185:SF1">
    <property type="entry name" value="CALCIUM-INDEPENDENT PHOSPHOLIPASE A2-GAMMA"/>
    <property type="match status" value="1"/>
</dbReference>
<dbReference type="Pfam" id="PF01734">
    <property type="entry name" value="Patatin"/>
    <property type="match status" value="1"/>
</dbReference>
<dbReference type="EC" id="3.1.1.4" evidence="1"/>
<feature type="non-terminal residue" evidence="9">
    <location>
        <position position="461"/>
    </location>
</feature>
<evidence type="ECO:0000256" key="7">
    <source>
        <dbReference type="PROSITE-ProRule" id="PRU01161"/>
    </source>
</evidence>
<dbReference type="InterPro" id="IPR002641">
    <property type="entry name" value="PNPLA_dom"/>
</dbReference>
<organism evidence="9">
    <name type="scientific">Fusarium oxysporum (strain Fo5176)</name>
    <name type="common">Fusarium vascular wilt</name>
    <dbReference type="NCBI Taxonomy" id="660025"/>
    <lineage>
        <taxon>Eukaryota</taxon>
        <taxon>Fungi</taxon>
        <taxon>Dikarya</taxon>
        <taxon>Ascomycota</taxon>
        <taxon>Pezizomycotina</taxon>
        <taxon>Sordariomycetes</taxon>
        <taxon>Hypocreomycetidae</taxon>
        <taxon>Hypocreales</taxon>
        <taxon>Nectriaceae</taxon>
        <taxon>Fusarium</taxon>
        <taxon>Fusarium oxysporum species complex</taxon>
    </lineage>
</organism>
<dbReference type="SUPFAM" id="SSF48403">
    <property type="entry name" value="Ankyrin repeat"/>
    <property type="match status" value="1"/>
</dbReference>
<dbReference type="OrthoDB" id="426293at2759"/>
<dbReference type="InterPro" id="IPR036770">
    <property type="entry name" value="Ankyrin_rpt-contain_sf"/>
</dbReference>
<dbReference type="Gene3D" id="3.40.1090.10">
    <property type="entry name" value="Cytosolic phospholipase A2 catalytic domain"/>
    <property type="match status" value="1"/>
</dbReference>
<dbReference type="GO" id="GO:0046486">
    <property type="term" value="P:glycerolipid metabolic process"/>
    <property type="evidence" value="ECO:0007669"/>
    <property type="project" value="UniProtKB-ARBA"/>
</dbReference>